<dbReference type="Proteomes" id="UP000031338">
    <property type="component" value="Unassembled WGS sequence"/>
</dbReference>
<accession>A0A0B8ZCG8</accession>
<keyword evidence="2" id="KW-1185">Reference proteome</keyword>
<evidence type="ECO:0000313" key="2">
    <source>
        <dbReference type="Proteomes" id="UP000031338"/>
    </source>
</evidence>
<dbReference type="AlphaFoldDB" id="A0A0B8ZCG8"/>
<reference evidence="1 2" key="1">
    <citation type="submission" date="2014-10" db="EMBL/GenBank/DDBJ databases">
        <title>Draft genome sequence of Novosphingobium subterraneum DSM 12447.</title>
        <authorList>
            <person name="Gan H.M."/>
            <person name="Gan H.Y."/>
            <person name="Savka M.A."/>
        </authorList>
    </citation>
    <scope>NUCLEOTIDE SEQUENCE [LARGE SCALE GENOMIC DNA]</scope>
    <source>
        <strain evidence="1 2">DSM 12447</strain>
    </source>
</reference>
<dbReference type="STRING" id="48936.NJ75_03534"/>
<protein>
    <submittedName>
        <fullName evidence="1">Uncharacterized protein</fullName>
    </submittedName>
</protein>
<evidence type="ECO:0000313" key="1">
    <source>
        <dbReference type="EMBL" id="KHS43914.1"/>
    </source>
</evidence>
<name>A0A0B8ZCG8_9SPHN</name>
<gene>
    <name evidence="1" type="ORF">NJ75_03534</name>
</gene>
<proteinExistence type="predicted"/>
<organism evidence="1 2">
    <name type="scientific">Novosphingobium subterraneum</name>
    <dbReference type="NCBI Taxonomy" id="48936"/>
    <lineage>
        <taxon>Bacteria</taxon>
        <taxon>Pseudomonadati</taxon>
        <taxon>Pseudomonadota</taxon>
        <taxon>Alphaproteobacteria</taxon>
        <taxon>Sphingomonadales</taxon>
        <taxon>Sphingomonadaceae</taxon>
        <taxon>Novosphingobium</taxon>
    </lineage>
</organism>
<dbReference type="EMBL" id="JRVC01000020">
    <property type="protein sequence ID" value="KHS43914.1"/>
    <property type="molecule type" value="Genomic_DNA"/>
</dbReference>
<sequence length="292" mass="31728">MFAYAGPNLPHDLLEATRRNAGPLTWNVDRAMPAADRWLESKFAPWTRSVLQDWADGALDHLEAVVFSRADDSAQRLYYYLCELRRSGAIKGPEPLVLDIAKSQRPSSIARDEVALRKLAERLGVGEAALSAAIVAGNAARAKPGIPSAEGKVCLIAGSPLPDERMHRMIEREGWTATGRTLADEWQDAGLLVEEIGNPFAAVARQLHALRLDTRGFFDRSGALTERALAVGAKAAVLWLIEEDDTTVWHLPAMRAALAAQGLPVMVATRRDWSCRDGIDAEITAFLAGVAA</sequence>
<dbReference type="Gene3D" id="3.40.50.11900">
    <property type="match status" value="1"/>
</dbReference>
<dbReference type="PATRIC" id="fig|48936.3.peg.3564"/>
<dbReference type="Gene3D" id="3.40.50.11890">
    <property type="match status" value="1"/>
</dbReference>
<comment type="caution">
    <text evidence="1">The sequence shown here is derived from an EMBL/GenBank/DDBJ whole genome shotgun (WGS) entry which is preliminary data.</text>
</comment>